<comment type="caution">
    <text evidence="1">The sequence shown here is derived from an EMBL/GenBank/DDBJ whole genome shotgun (WGS) entry which is preliminary data.</text>
</comment>
<name>A0AAV7ETA4_ARIFI</name>
<dbReference type="Proteomes" id="UP000825729">
    <property type="component" value="Unassembled WGS sequence"/>
</dbReference>
<gene>
    <name evidence="1" type="ORF">H6P81_004837</name>
</gene>
<keyword evidence="2" id="KW-1185">Reference proteome</keyword>
<protein>
    <submittedName>
        <fullName evidence="1">Uncharacterized protein</fullName>
    </submittedName>
</protein>
<dbReference type="AlphaFoldDB" id="A0AAV7ETA4"/>
<evidence type="ECO:0000313" key="2">
    <source>
        <dbReference type="Proteomes" id="UP000825729"/>
    </source>
</evidence>
<proteinExistence type="predicted"/>
<organism evidence="1 2">
    <name type="scientific">Aristolochia fimbriata</name>
    <name type="common">White veined hardy Dutchman's pipe vine</name>
    <dbReference type="NCBI Taxonomy" id="158543"/>
    <lineage>
        <taxon>Eukaryota</taxon>
        <taxon>Viridiplantae</taxon>
        <taxon>Streptophyta</taxon>
        <taxon>Embryophyta</taxon>
        <taxon>Tracheophyta</taxon>
        <taxon>Spermatophyta</taxon>
        <taxon>Magnoliopsida</taxon>
        <taxon>Magnoliidae</taxon>
        <taxon>Piperales</taxon>
        <taxon>Aristolochiaceae</taxon>
        <taxon>Aristolochia</taxon>
    </lineage>
</organism>
<evidence type="ECO:0000313" key="1">
    <source>
        <dbReference type="EMBL" id="KAG9451933.1"/>
    </source>
</evidence>
<sequence length="185" mass="20417">MASHQYDLTRKMAESTVRKNFLDTGLVTSGSKTLSKWKSGRGAEQHLHALVPWVRVVRHHKAILPESEQLGIKVGGGTGNPSLRSGGPPYSRSRLLQPVPLGEKHKTFSQDPEGYNGGQFFFAAAYSDRPLFTAGHPLLIPIDTDVETGEYSASGPLMQTTPSMRPFVFLYYSKRLIFIALPPHV</sequence>
<accession>A0AAV7ETA4</accession>
<reference evidence="1 2" key="1">
    <citation type="submission" date="2021-07" db="EMBL/GenBank/DDBJ databases">
        <title>The Aristolochia fimbriata genome: insights into angiosperm evolution, floral development and chemical biosynthesis.</title>
        <authorList>
            <person name="Jiao Y."/>
        </authorList>
    </citation>
    <scope>NUCLEOTIDE SEQUENCE [LARGE SCALE GENOMIC DNA]</scope>
    <source>
        <strain evidence="1">IBCAS-2021</strain>
        <tissue evidence="1">Leaf</tissue>
    </source>
</reference>
<dbReference type="EMBL" id="JAINDJ010000003">
    <property type="protein sequence ID" value="KAG9451933.1"/>
    <property type="molecule type" value="Genomic_DNA"/>
</dbReference>